<evidence type="ECO:0000256" key="1">
    <source>
        <dbReference type="ARBA" id="ARBA00007867"/>
    </source>
</evidence>
<keyword evidence="2" id="KW-0963">Cytoplasm</keyword>
<feature type="binding site" evidence="7">
    <location>
        <begin position="142"/>
        <end position="143"/>
    </location>
    <ligand>
        <name>S-methyl-5'-thioadenosine</name>
        <dbReference type="ChEBI" id="CHEBI:17509"/>
    </ligand>
</feature>
<dbReference type="KEGG" id="asul:DFR86_06595"/>
<feature type="binding site" evidence="7">
    <location>
        <position position="90"/>
    </location>
    <ligand>
        <name>spermidine</name>
        <dbReference type="ChEBI" id="CHEBI:57834"/>
    </ligand>
</feature>
<dbReference type="PANTHER" id="PTHR43317">
    <property type="entry name" value="THERMOSPERMINE SYNTHASE ACAULIS5"/>
    <property type="match status" value="1"/>
</dbReference>
<evidence type="ECO:0000259" key="9">
    <source>
        <dbReference type="PROSITE" id="PS51006"/>
    </source>
</evidence>
<dbReference type="InterPro" id="IPR035246">
    <property type="entry name" value="Spermidine_synt_N"/>
</dbReference>
<protein>
    <recommendedName>
        <fullName evidence="7">Polyamine aminopropyltransferase</fullName>
    </recommendedName>
    <alternativeName>
        <fullName evidence="7">Putrescine aminopropyltransferase</fullName>
        <shortName evidence="7">PAPT</shortName>
    </alternativeName>
    <alternativeName>
        <fullName evidence="7">Spermidine synthase</fullName>
        <shortName evidence="7">SPDS</shortName>
        <shortName evidence="7">SPDSY</shortName>
        <ecNumber evidence="7">2.5.1.16</ecNumber>
    </alternativeName>
</protein>
<dbReference type="InterPro" id="IPR029063">
    <property type="entry name" value="SAM-dependent_MTases_sf"/>
</dbReference>
<dbReference type="GeneID" id="36837622"/>
<dbReference type="InterPro" id="IPR030373">
    <property type="entry name" value="PABS_CS"/>
</dbReference>
<dbReference type="CDD" id="cd02440">
    <property type="entry name" value="AdoMet_MTases"/>
    <property type="match status" value="1"/>
</dbReference>
<comment type="subunit">
    <text evidence="7">Homodimer or homotetramer.</text>
</comment>
<keyword evidence="3 7" id="KW-0808">Transferase</keyword>
<dbReference type="InterPro" id="IPR030374">
    <property type="entry name" value="PABS"/>
</dbReference>
<reference evidence="10 11" key="1">
    <citation type="submission" date="2018-05" db="EMBL/GenBank/DDBJ databases">
        <title>Complete Genome Sequences of Extremely Thermoacidophilic, Metal-Mobilizing Type-Strain Members of the Archaeal Family Sulfolobaceae: Acidianus brierleyi DSM-1651T, Acidianus sulfidivorans DSM-18786T, Metallosphaera hakonensis DSM-7519T, and Metallosphaera prunae DSM-10039T.</title>
        <authorList>
            <person name="Counts J.A."/>
            <person name="Kelly R.M."/>
        </authorList>
    </citation>
    <scope>NUCLEOTIDE SEQUENCE [LARGE SCALE GENOMIC DNA]</scope>
    <source>
        <strain evidence="10 11">JP7</strain>
    </source>
</reference>
<feature type="active site" description="Proton acceptor" evidence="7 8">
    <location>
        <position position="160"/>
    </location>
</feature>
<dbReference type="PROSITE" id="PS01330">
    <property type="entry name" value="PABS_1"/>
    <property type="match status" value="1"/>
</dbReference>
<dbReference type="AlphaFoldDB" id="A0A2U9IML4"/>
<comment type="function">
    <text evidence="7">Catalyzes the irreversible transfer of a propylamine group from the amino donor S-adenosylmethioninamine (decarboxy-AdoMet) to putrescine (1,4-diaminobutane) to yield spermidine.</text>
</comment>
<dbReference type="HAMAP" id="MF_00198">
    <property type="entry name" value="Spermidine_synth"/>
    <property type="match status" value="1"/>
</dbReference>
<evidence type="ECO:0000256" key="2">
    <source>
        <dbReference type="ARBA" id="ARBA00022490"/>
    </source>
</evidence>
<dbReference type="EC" id="2.5.1.16" evidence="7"/>
<comment type="catalytic activity">
    <reaction evidence="6">
        <text>S-adenosyl 3-(methylsulfanyl)propylamine + spermidine = thermospermine + S-methyl-5'-thioadenosine + H(+)</text>
        <dbReference type="Rhea" id="RHEA:30515"/>
        <dbReference type="ChEBI" id="CHEBI:15378"/>
        <dbReference type="ChEBI" id="CHEBI:17509"/>
        <dbReference type="ChEBI" id="CHEBI:57443"/>
        <dbReference type="ChEBI" id="CHEBI:57834"/>
        <dbReference type="ChEBI" id="CHEBI:59903"/>
        <dbReference type="EC" id="2.5.1.79"/>
    </reaction>
</comment>
<dbReference type="Pfam" id="PF01564">
    <property type="entry name" value="Spermine_synth"/>
    <property type="match status" value="1"/>
</dbReference>
<comment type="similarity">
    <text evidence="1 7">Belongs to the spermidine/spermine synthase family.</text>
</comment>
<keyword evidence="5 7" id="KW-0620">Polyamine biosynthesis</keyword>
<feature type="domain" description="PABS" evidence="9">
    <location>
        <begin position="6"/>
        <end position="241"/>
    </location>
</feature>
<evidence type="ECO:0000256" key="6">
    <source>
        <dbReference type="ARBA" id="ARBA00048874"/>
    </source>
</evidence>
<accession>A0A2U9IML4</accession>
<dbReference type="GO" id="GO:0008295">
    <property type="term" value="P:spermidine biosynthetic process"/>
    <property type="evidence" value="ECO:0007669"/>
    <property type="project" value="UniProtKB-UniRule"/>
</dbReference>
<dbReference type="FunFam" id="3.40.50.150:FF:000088">
    <property type="entry name" value="Polyamine aminopropyltransferase"/>
    <property type="match status" value="1"/>
</dbReference>
<dbReference type="Gene3D" id="2.30.140.10">
    <property type="entry name" value="Spermidine synthase, tetramerisation domain"/>
    <property type="match status" value="1"/>
</dbReference>
<proteinExistence type="inferred from homology"/>
<sequence>MSFMGWSWQLEWQSPCEFHAHLIDKVIVDIKTEFQRVMVAELSRFGKALIIDGKIQSTVADEFIYHETLVHPLLLSIENPKNVLILGGGEGATLREVLKNNLVEKATMVDIDKVVIDFAKQYLTEWHQGAFDNKKAKIIISDAKKFIDQNQDLYDAIILDLTDPIKGNTSYKLYTREFYESVKQHIAKGGAMVTQATSPSFSLDVFSIIMNTLKNVFKFVSASIVYIPSFDGLWGFVYASDYVNPILLTREQIDKRIKDRISGELKFYDAETHNTIFSIPKHIRKIIQQESRISTENNPVYVPA</sequence>
<dbReference type="RefSeq" id="WP_110380147.1">
    <property type="nucleotide sequence ID" value="NZ_CP029288.2"/>
</dbReference>
<dbReference type="Gene3D" id="3.40.50.150">
    <property type="entry name" value="Vaccinia Virus protein VP39"/>
    <property type="match status" value="1"/>
</dbReference>
<dbReference type="NCBIfam" id="NF037959">
    <property type="entry name" value="MFS_SpdSyn"/>
    <property type="match status" value="1"/>
</dbReference>
<feature type="binding site" evidence="7">
    <location>
        <position position="110"/>
    </location>
    <ligand>
        <name>S-methyl-5'-thioadenosine</name>
        <dbReference type="ChEBI" id="CHEBI:17509"/>
    </ligand>
</feature>
<evidence type="ECO:0000256" key="4">
    <source>
        <dbReference type="ARBA" id="ARBA00023066"/>
    </source>
</evidence>
<dbReference type="GO" id="GO:0010487">
    <property type="term" value="F:thermospermine synthase activity"/>
    <property type="evidence" value="ECO:0007669"/>
    <property type="project" value="UniProtKB-EC"/>
</dbReference>
<evidence type="ECO:0000256" key="3">
    <source>
        <dbReference type="ARBA" id="ARBA00022679"/>
    </source>
</evidence>
<dbReference type="InterPro" id="IPR037163">
    <property type="entry name" value="Spermidine_synt_N_sf"/>
</dbReference>
<evidence type="ECO:0000313" key="11">
    <source>
        <dbReference type="Proteomes" id="UP000248410"/>
    </source>
</evidence>
<dbReference type="Pfam" id="PF17284">
    <property type="entry name" value="Spermine_synt_N"/>
    <property type="match status" value="1"/>
</dbReference>
<evidence type="ECO:0000256" key="7">
    <source>
        <dbReference type="HAMAP-Rule" id="MF_00198"/>
    </source>
</evidence>
<dbReference type="EMBL" id="CP029288">
    <property type="protein sequence ID" value="AWR97257.1"/>
    <property type="molecule type" value="Genomic_DNA"/>
</dbReference>
<organism evidence="10 11">
    <name type="scientific">Acidianus sulfidivorans JP7</name>
    <dbReference type="NCBI Taxonomy" id="619593"/>
    <lineage>
        <taxon>Archaea</taxon>
        <taxon>Thermoproteota</taxon>
        <taxon>Thermoprotei</taxon>
        <taxon>Sulfolobales</taxon>
        <taxon>Sulfolobaceae</taxon>
        <taxon>Acidianus</taxon>
    </lineage>
</organism>
<name>A0A2U9IML4_9CREN</name>
<dbReference type="SUPFAM" id="SSF53335">
    <property type="entry name" value="S-adenosyl-L-methionine-dependent methyltransferases"/>
    <property type="match status" value="1"/>
</dbReference>
<dbReference type="Proteomes" id="UP000248410">
    <property type="component" value="Chromosome"/>
</dbReference>
<keyword evidence="4 7" id="KW-0745">Spermidine biosynthesis</keyword>
<comment type="caution">
    <text evidence="7">Lacks conserved residue(s) required for the propagation of feature annotation.</text>
</comment>
<dbReference type="InterPro" id="IPR001045">
    <property type="entry name" value="Spermi_synthase"/>
</dbReference>
<dbReference type="PROSITE" id="PS51006">
    <property type="entry name" value="PABS_2"/>
    <property type="match status" value="1"/>
</dbReference>
<dbReference type="UniPathway" id="UPA00248">
    <property type="reaction ID" value="UER00314"/>
</dbReference>
<evidence type="ECO:0000256" key="5">
    <source>
        <dbReference type="ARBA" id="ARBA00023115"/>
    </source>
</evidence>
<dbReference type="PANTHER" id="PTHR43317:SF1">
    <property type="entry name" value="THERMOSPERMINE SYNTHASE ACAULIS5"/>
    <property type="match status" value="1"/>
</dbReference>
<dbReference type="NCBIfam" id="NF002010">
    <property type="entry name" value="PRK00811.1"/>
    <property type="match status" value="1"/>
</dbReference>
<keyword evidence="11" id="KW-1185">Reference proteome</keyword>
<evidence type="ECO:0000256" key="8">
    <source>
        <dbReference type="PROSITE-ProRule" id="PRU00354"/>
    </source>
</evidence>
<dbReference type="OrthoDB" id="10538at2157"/>
<comment type="pathway">
    <text evidence="7">Amine and polyamine biosynthesis; spermidine biosynthesis; spermidine from putrescine: step 1/1.</text>
</comment>
<comment type="catalytic activity">
    <reaction evidence="7">
        <text>S-adenosyl 3-(methylsulfanyl)propylamine + putrescine = S-methyl-5'-thioadenosine + spermidine + H(+)</text>
        <dbReference type="Rhea" id="RHEA:12721"/>
        <dbReference type="ChEBI" id="CHEBI:15378"/>
        <dbReference type="ChEBI" id="CHEBI:17509"/>
        <dbReference type="ChEBI" id="CHEBI:57443"/>
        <dbReference type="ChEBI" id="CHEBI:57834"/>
        <dbReference type="ChEBI" id="CHEBI:326268"/>
        <dbReference type="EC" id="2.5.1.16"/>
    </reaction>
</comment>
<feature type="binding site" evidence="7">
    <location>
        <position position="66"/>
    </location>
    <ligand>
        <name>spermidine</name>
        <dbReference type="ChEBI" id="CHEBI:57834"/>
    </ligand>
</feature>
<evidence type="ECO:0000313" key="10">
    <source>
        <dbReference type="EMBL" id="AWR97257.1"/>
    </source>
</evidence>
<dbReference type="GO" id="GO:0004766">
    <property type="term" value="F:spermidine synthase activity"/>
    <property type="evidence" value="ECO:0007669"/>
    <property type="project" value="UniProtKB-UniRule"/>
</dbReference>
<gene>
    <name evidence="7" type="primary">speE</name>
    <name evidence="10" type="ORF">DFR86_06595</name>
</gene>
<feature type="binding site" evidence="7">
    <location>
        <position position="35"/>
    </location>
    <ligand>
        <name>S-methyl-5'-thioadenosine</name>
        <dbReference type="ChEBI" id="CHEBI:17509"/>
    </ligand>
</feature>